<dbReference type="InterPro" id="IPR009636">
    <property type="entry name" value="SCAF"/>
</dbReference>
<reference evidence="1" key="1">
    <citation type="journal article" date="2021" name="Proc. Natl. Acad. Sci. U.S.A.">
        <title>A Catalog of Tens of Thousands of Viruses from Human Metagenomes Reveals Hidden Associations with Chronic Diseases.</title>
        <authorList>
            <person name="Tisza M.J."/>
            <person name="Buck C.B."/>
        </authorList>
    </citation>
    <scope>NUCLEOTIDE SEQUENCE</scope>
    <source>
        <strain evidence="1">Ct9Y44</strain>
    </source>
</reference>
<accession>A0A8S5LYE9</accession>
<dbReference type="EMBL" id="BK014770">
    <property type="protein sequence ID" value="DAD75022.1"/>
    <property type="molecule type" value="Genomic_DNA"/>
</dbReference>
<evidence type="ECO:0000313" key="1">
    <source>
        <dbReference type="EMBL" id="DAD75022.1"/>
    </source>
</evidence>
<name>A0A8S5LYE9_9CAUD</name>
<organism evidence="1">
    <name type="scientific">Siphoviridae sp. ct9Y44</name>
    <dbReference type="NCBI Taxonomy" id="2826176"/>
    <lineage>
        <taxon>Viruses</taxon>
        <taxon>Duplodnaviria</taxon>
        <taxon>Heunggongvirae</taxon>
        <taxon>Uroviricota</taxon>
        <taxon>Caudoviricetes</taxon>
    </lineage>
</organism>
<sequence length="178" mass="19667">MKREDLTAKGLTAEQVDYVMAEYGKELNPMKAERDSYKAQLDTAQASLKAMEGIDAAGLQTKVTELTNQLKGKDTEIEKIRSDYTFDSAVRDAIRKASGRNEKAIMALLDIDTLKASKNQAQDITAALDTLKKDNDYLFQAEKKTPHVVSVTSGINPEAQTKREQANEALRSLLGRGE</sequence>
<dbReference type="Pfam" id="PF06810">
    <property type="entry name" value="Phage_scaffold"/>
    <property type="match status" value="1"/>
</dbReference>
<protein>
    <submittedName>
        <fullName evidence="1">Minor structural protein</fullName>
    </submittedName>
</protein>
<dbReference type="GO" id="GO:0019069">
    <property type="term" value="P:viral capsid assembly"/>
    <property type="evidence" value="ECO:0007669"/>
    <property type="project" value="InterPro"/>
</dbReference>
<proteinExistence type="predicted"/>